<evidence type="ECO:0000313" key="1">
    <source>
        <dbReference type="EMBL" id="RLN33742.1"/>
    </source>
</evidence>
<dbReference type="OrthoDB" id="48036at2759"/>
<gene>
    <name evidence="1" type="ORF">C2845_PM03G20590</name>
</gene>
<dbReference type="AlphaFoldDB" id="A0A3L6T6D7"/>
<accession>A0A3L6T6D7</accession>
<dbReference type="EMBL" id="PQIB02000002">
    <property type="protein sequence ID" value="RLN33742.1"/>
    <property type="molecule type" value="Genomic_DNA"/>
</dbReference>
<dbReference type="Proteomes" id="UP000275267">
    <property type="component" value="Unassembled WGS sequence"/>
</dbReference>
<comment type="caution">
    <text evidence="1">The sequence shown here is derived from an EMBL/GenBank/DDBJ whole genome shotgun (WGS) entry which is preliminary data.</text>
</comment>
<dbReference type="STRING" id="4540.A0A3L6T6D7"/>
<evidence type="ECO:0000313" key="2">
    <source>
        <dbReference type="Proteomes" id="UP000275267"/>
    </source>
</evidence>
<keyword evidence="2" id="KW-1185">Reference proteome</keyword>
<name>A0A3L6T6D7_PANMI</name>
<proteinExistence type="predicted"/>
<protein>
    <submittedName>
        <fullName evidence="1">Uncharacterized protein</fullName>
    </submittedName>
</protein>
<organism evidence="1 2">
    <name type="scientific">Panicum miliaceum</name>
    <name type="common">Proso millet</name>
    <name type="synonym">Broomcorn millet</name>
    <dbReference type="NCBI Taxonomy" id="4540"/>
    <lineage>
        <taxon>Eukaryota</taxon>
        <taxon>Viridiplantae</taxon>
        <taxon>Streptophyta</taxon>
        <taxon>Embryophyta</taxon>
        <taxon>Tracheophyta</taxon>
        <taxon>Spermatophyta</taxon>
        <taxon>Magnoliopsida</taxon>
        <taxon>Liliopsida</taxon>
        <taxon>Poales</taxon>
        <taxon>Poaceae</taxon>
        <taxon>PACMAD clade</taxon>
        <taxon>Panicoideae</taxon>
        <taxon>Panicodae</taxon>
        <taxon>Paniceae</taxon>
        <taxon>Panicinae</taxon>
        <taxon>Panicum</taxon>
        <taxon>Panicum sect. Panicum</taxon>
    </lineage>
</organism>
<sequence length="61" mass="7074">MKKNLEQMAALLSSYPMDDPENEQIQEIMGKIRLKFRIITASLGVKLEHGSQSKVLRICRW</sequence>
<reference evidence="2" key="1">
    <citation type="journal article" date="2019" name="Nat. Commun.">
        <title>The genome of broomcorn millet.</title>
        <authorList>
            <person name="Zou C."/>
            <person name="Miki D."/>
            <person name="Li D."/>
            <person name="Tang Q."/>
            <person name="Xiao L."/>
            <person name="Rajput S."/>
            <person name="Deng P."/>
            <person name="Jia W."/>
            <person name="Huang R."/>
            <person name="Zhang M."/>
            <person name="Sun Y."/>
            <person name="Hu J."/>
            <person name="Fu X."/>
            <person name="Schnable P.S."/>
            <person name="Li F."/>
            <person name="Zhang H."/>
            <person name="Feng B."/>
            <person name="Zhu X."/>
            <person name="Liu R."/>
            <person name="Schnable J.C."/>
            <person name="Zhu J.-K."/>
            <person name="Zhang H."/>
        </authorList>
    </citation>
    <scope>NUCLEOTIDE SEQUENCE [LARGE SCALE GENOMIC DNA]</scope>
</reference>